<dbReference type="Proteomes" id="UP000024942">
    <property type="component" value="Unassembled WGS sequence"/>
</dbReference>
<dbReference type="Pfam" id="PF12680">
    <property type="entry name" value="SnoaL_2"/>
    <property type="match status" value="1"/>
</dbReference>
<proteinExistence type="predicted"/>
<dbReference type="EMBL" id="ARYL01000005">
    <property type="protein sequence ID" value="KDA03471.1"/>
    <property type="molecule type" value="Genomic_DNA"/>
</dbReference>
<comment type="caution">
    <text evidence="2">The sequence shown here is derived from an EMBL/GenBank/DDBJ whole genome shotgun (WGS) entry which is preliminary data.</text>
</comment>
<protein>
    <recommendedName>
        <fullName evidence="1">SnoaL-like domain-containing protein</fullName>
    </recommendedName>
</protein>
<feature type="domain" description="SnoaL-like" evidence="1">
    <location>
        <begin position="7"/>
        <end position="101"/>
    </location>
</feature>
<dbReference type="OrthoDB" id="8684708at2"/>
<dbReference type="STRING" id="1280953.HOC_04939"/>
<gene>
    <name evidence="2" type="ORF">HOC_04939</name>
</gene>
<name>A0A059G9I9_9PROT</name>
<dbReference type="AlphaFoldDB" id="A0A059G9I9"/>
<dbReference type="InterPro" id="IPR037401">
    <property type="entry name" value="SnoaL-like"/>
</dbReference>
<evidence type="ECO:0000313" key="3">
    <source>
        <dbReference type="Proteomes" id="UP000024942"/>
    </source>
</evidence>
<evidence type="ECO:0000259" key="1">
    <source>
        <dbReference type="Pfam" id="PF12680"/>
    </source>
</evidence>
<dbReference type="RefSeq" id="WP_035536316.1">
    <property type="nucleotide sequence ID" value="NZ_ARYL01000005.1"/>
</dbReference>
<keyword evidence="3" id="KW-1185">Reference proteome</keyword>
<dbReference type="eggNOG" id="COG3631">
    <property type="taxonomic scope" value="Bacteria"/>
</dbReference>
<sequence length="107" mass="11704">MKLPAPVQAFFDADKDPHGAAPVDAFANDAIVHDEAKTHVGRAAIGTWFRQAKEENQHSSEPLELSEDGGLTIVRAEVTGQFPSSPAMLTFKFKLDDDQIKELEITV</sequence>
<accession>A0A059G9I9</accession>
<reference evidence="2 3" key="1">
    <citation type="journal article" date="2014" name="Antonie Van Leeuwenhoek">
        <title>Hyphomonas beringensis sp. nov. and Hyphomonas chukchiensis sp. nov., isolated from surface seawater of the Bering Sea and Chukchi Sea.</title>
        <authorList>
            <person name="Li C."/>
            <person name="Lai Q."/>
            <person name="Li G."/>
            <person name="Dong C."/>
            <person name="Wang J."/>
            <person name="Liao Y."/>
            <person name="Shao Z."/>
        </authorList>
    </citation>
    <scope>NUCLEOTIDE SEQUENCE [LARGE SCALE GENOMIC DNA]</scope>
    <source>
        <strain evidence="2 3">SCH89</strain>
    </source>
</reference>
<dbReference type="InterPro" id="IPR032710">
    <property type="entry name" value="NTF2-like_dom_sf"/>
</dbReference>
<organism evidence="2 3">
    <name type="scientific">Hyphomonas oceanitis SCH89</name>
    <dbReference type="NCBI Taxonomy" id="1280953"/>
    <lineage>
        <taxon>Bacteria</taxon>
        <taxon>Pseudomonadati</taxon>
        <taxon>Pseudomonadota</taxon>
        <taxon>Alphaproteobacteria</taxon>
        <taxon>Hyphomonadales</taxon>
        <taxon>Hyphomonadaceae</taxon>
        <taxon>Hyphomonas</taxon>
    </lineage>
</organism>
<dbReference type="SUPFAM" id="SSF54427">
    <property type="entry name" value="NTF2-like"/>
    <property type="match status" value="1"/>
</dbReference>
<dbReference type="Gene3D" id="3.10.450.50">
    <property type="match status" value="1"/>
</dbReference>
<dbReference type="PATRIC" id="fig|1280953.3.peg.994"/>
<evidence type="ECO:0000313" key="2">
    <source>
        <dbReference type="EMBL" id="KDA03471.1"/>
    </source>
</evidence>